<sequence>MRELRVDGGMAHNRLLLQVQADLLGHPVVRPREVETTALGAAFAAGLAVGLWGSLDQLAALWQAGERFVPALEEGERQATHTLWSSAISRIVERPLVHRAP</sequence>
<evidence type="ECO:0000256" key="1">
    <source>
        <dbReference type="ARBA" id="ARBA00009156"/>
    </source>
</evidence>
<name>A0ABQ6JW42_9MICO</name>
<comment type="similarity">
    <text evidence="1">Belongs to the FGGY kinase family.</text>
</comment>
<feature type="domain" description="Carbohydrate kinase FGGY C-terminal" evidence="6">
    <location>
        <begin position="2"/>
        <end position="48"/>
    </location>
</feature>
<evidence type="ECO:0000256" key="3">
    <source>
        <dbReference type="ARBA" id="ARBA00022741"/>
    </source>
</evidence>
<keyword evidence="3" id="KW-0547">Nucleotide-binding</keyword>
<evidence type="ECO:0000313" key="8">
    <source>
        <dbReference type="Proteomes" id="UP001157069"/>
    </source>
</evidence>
<evidence type="ECO:0000256" key="5">
    <source>
        <dbReference type="ARBA" id="ARBA00022840"/>
    </source>
</evidence>
<organism evidence="7 8">
    <name type="scientific">Homoserinibacter gongjuensis</name>
    <dbReference type="NCBI Taxonomy" id="1162968"/>
    <lineage>
        <taxon>Bacteria</taxon>
        <taxon>Bacillati</taxon>
        <taxon>Actinomycetota</taxon>
        <taxon>Actinomycetes</taxon>
        <taxon>Micrococcales</taxon>
        <taxon>Microbacteriaceae</taxon>
        <taxon>Homoserinibacter</taxon>
    </lineage>
</organism>
<dbReference type="Gene3D" id="3.30.420.40">
    <property type="match status" value="1"/>
</dbReference>
<dbReference type="Proteomes" id="UP001157069">
    <property type="component" value="Unassembled WGS sequence"/>
</dbReference>
<dbReference type="PANTHER" id="PTHR10196:SF69">
    <property type="entry name" value="GLYCEROL KINASE"/>
    <property type="match status" value="1"/>
</dbReference>
<protein>
    <recommendedName>
        <fullName evidence="6">Carbohydrate kinase FGGY C-terminal domain-containing protein</fullName>
    </recommendedName>
</protein>
<keyword evidence="5" id="KW-0067">ATP-binding</keyword>
<evidence type="ECO:0000256" key="2">
    <source>
        <dbReference type="ARBA" id="ARBA00022679"/>
    </source>
</evidence>
<evidence type="ECO:0000259" key="6">
    <source>
        <dbReference type="Pfam" id="PF02782"/>
    </source>
</evidence>
<gene>
    <name evidence="7" type="ORF">GCM10025869_14990</name>
</gene>
<dbReference type="Pfam" id="PF02782">
    <property type="entry name" value="FGGY_C"/>
    <property type="match status" value="1"/>
</dbReference>
<dbReference type="EMBL" id="BSVA01000001">
    <property type="protein sequence ID" value="GMA90970.1"/>
    <property type="molecule type" value="Genomic_DNA"/>
</dbReference>
<reference evidence="8" key="1">
    <citation type="journal article" date="2019" name="Int. J. Syst. Evol. Microbiol.">
        <title>The Global Catalogue of Microorganisms (GCM) 10K type strain sequencing project: providing services to taxonomists for standard genome sequencing and annotation.</title>
        <authorList>
            <consortium name="The Broad Institute Genomics Platform"/>
            <consortium name="The Broad Institute Genome Sequencing Center for Infectious Disease"/>
            <person name="Wu L."/>
            <person name="Ma J."/>
        </authorList>
    </citation>
    <scope>NUCLEOTIDE SEQUENCE [LARGE SCALE GENOMIC DNA]</scope>
    <source>
        <strain evidence="8">NBRC 108755</strain>
    </source>
</reference>
<keyword evidence="2" id="KW-0808">Transferase</keyword>
<dbReference type="SUPFAM" id="SSF53067">
    <property type="entry name" value="Actin-like ATPase domain"/>
    <property type="match status" value="1"/>
</dbReference>
<evidence type="ECO:0000313" key="7">
    <source>
        <dbReference type="EMBL" id="GMA90970.1"/>
    </source>
</evidence>
<dbReference type="InterPro" id="IPR043129">
    <property type="entry name" value="ATPase_NBD"/>
</dbReference>
<dbReference type="PANTHER" id="PTHR10196">
    <property type="entry name" value="SUGAR KINASE"/>
    <property type="match status" value="1"/>
</dbReference>
<dbReference type="InterPro" id="IPR018485">
    <property type="entry name" value="FGGY_C"/>
</dbReference>
<keyword evidence="8" id="KW-1185">Reference proteome</keyword>
<evidence type="ECO:0000256" key="4">
    <source>
        <dbReference type="ARBA" id="ARBA00022777"/>
    </source>
</evidence>
<accession>A0ABQ6JW42</accession>
<proteinExistence type="inferred from homology"/>
<keyword evidence="4" id="KW-0418">Kinase</keyword>
<comment type="caution">
    <text evidence="7">The sequence shown here is derived from an EMBL/GenBank/DDBJ whole genome shotgun (WGS) entry which is preliminary data.</text>
</comment>